<comment type="similarity">
    <text evidence="1 2">Belongs to the dTDP-4-dehydrorhamnose reductase family.</text>
</comment>
<dbReference type="GO" id="GO:0005829">
    <property type="term" value="C:cytosol"/>
    <property type="evidence" value="ECO:0007669"/>
    <property type="project" value="TreeGrafter"/>
</dbReference>
<dbReference type="CDD" id="cd05254">
    <property type="entry name" value="dTDP_HR_like_SDR_e"/>
    <property type="match status" value="1"/>
</dbReference>
<proteinExistence type="inferred from homology"/>
<dbReference type="RefSeq" id="WP_069391206.1">
    <property type="nucleotide sequence ID" value="NZ_AP022594.1"/>
</dbReference>
<accession>A0A7I7SFK3</accession>
<evidence type="ECO:0000256" key="1">
    <source>
        <dbReference type="ARBA" id="ARBA00010944"/>
    </source>
</evidence>
<gene>
    <name evidence="3" type="ORF">B8W67_05140</name>
</gene>
<dbReference type="GO" id="GO:0019305">
    <property type="term" value="P:dTDP-rhamnose biosynthetic process"/>
    <property type="evidence" value="ECO:0007669"/>
    <property type="project" value="UniProtKB-UniPathway"/>
</dbReference>
<reference evidence="3 4" key="1">
    <citation type="submission" date="2017-04" db="EMBL/GenBank/DDBJ databases">
        <title>The new phylogeny of genus Mycobacterium.</title>
        <authorList>
            <person name="Tortoli E."/>
            <person name="Trovato A."/>
            <person name="Cirillo D.M."/>
        </authorList>
    </citation>
    <scope>NUCLEOTIDE SEQUENCE [LARGE SCALE GENOMIC DNA]</scope>
    <source>
        <strain evidence="3 4">KCTC 19819</strain>
    </source>
</reference>
<dbReference type="GO" id="GO:0008831">
    <property type="term" value="F:dTDP-4-dehydrorhamnose reductase activity"/>
    <property type="evidence" value="ECO:0007669"/>
    <property type="project" value="UniProtKB-EC"/>
</dbReference>
<protein>
    <recommendedName>
        <fullName evidence="2">dTDP-4-dehydrorhamnose reductase</fullName>
        <ecNumber evidence="2">1.1.1.133</ecNumber>
    </recommendedName>
</protein>
<keyword evidence="2" id="KW-0521">NADP</keyword>
<dbReference type="Gene3D" id="3.90.25.10">
    <property type="entry name" value="UDP-galactose 4-epimerase, domain 1"/>
    <property type="match status" value="1"/>
</dbReference>
<dbReference type="NCBIfam" id="TIGR01214">
    <property type="entry name" value="rmlD"/>
    <property type="match status" value="1"/>
</dbReference>
<dbReference type="Pfam" id="PF04321">
    <property type="entry name" value="RmlD_sub_bind"/>
    <property type="match status" value="1"/>
</dbReference>
<dbReference type="PANTHER" id="PTHR10491:SF4">
    <property type="entry name" value="METHIONINE ADENOSYLTRANSFERASE 2 SUBUNIT BETA"/>
    <property type="match status" value="1"/>
</dbReference>
<dbReference type="InterPro" id="IPR029903">
    <property type="entry name" value="RmlD-like-bd"/>
</dbReference>
<evidence type="ECO:0000313" key="3">
    <source>
        <dbReference type="EMBL" id="OSC34906.1"/>
    </source>
</evidence>
<dbReference type="InterPro" id="IPR036291">
    <property type="entry name" value="NAD(P)-bd_dom_sf"/>
</dbReference>
<dbReference type="Proteomes" id="UP000193577">
    <property type="component" value="Unassembled WGS sequence"/>
</dbReference>
<dbReference type="Gene3D" id="3.40.50.720">
    <property type="entry name" value="NAD(P)-binding Rossmann-like Domain"/>
    <property type="match status" value="1"/>
</dbReference>
<comment type="pathway">
    <text evidence="2">Carbohydrate biosynthesis; dTDP-L-rhamnose biosynthesis.</text>
</comment>
<evidence type="ECO:0000313" key="4">
    <source>
        <dbReference type="Proteomes" id="UP000193577"/>
    </source>
</evidence>
<evidence type="ECO:0000256" key="2">
    <source>
        <dbReference type="RuleBase" id="RU364082"/>
    </source>
</evidence>
<dbReference type="AlphaFoldDB" id="A0A7I7SFK3"/>
<name>A0A7I7SFK3_9MYCO</name>
<keyword evidence="2" id="KW-0560">Oxidoreductase</keyword>
<dbReference type="EMBL" id="NCXO01000007">
    <property type="protein sequence ID" value="OSC34906.1"/>
    <property type="molecule type" value="Genomic_DNA"/>
</dbReference>
<dbReference type="PANTHER" id="PTHR10491">
    <property type="entry name" value="DTDP-4-DEHYDRORHAMNOSE REDUCTASE"/>
    <property type="match status" value="1"/>
</dbReference>
<organism evidence="3 4">
    <name type="scientific">Mycolicibacillus koreensis</name>
    <dbReference type="NCBI Taxonomy" id="1069220"/>
    <lineage>
        <taxon>Bacteria</taxon>
        <taxon>Bacillati</taxon>
        <taxon>Actinomycetota</taxon>
        <taxon>Actinomycetes</taxon>
        <taxon>Mycobacteriales</taxon>
        <taxon>Mycobacteriaceae</taxon>
        <taxon>Mycolicibacillus</taxon>
    </lineage>
</organism>
<comment type="caution">
    <text evidence="3">The sequence shown here is derived from an EMBL/GenBank/DDBJ whole genome shotgun (WGS) entry which is preliminary data.</text>
</comment>
<dbReference type="OrthoDB" id="9803892at2"/>
<comment type="function">
    <text evidence="2">Catalyzes the reduction of dTDP-6-deoxy-L-lyxo-4-hexulose to yield dTDP-L-rhamnose.</text>
</comment>
<dbReference type="EC" id="1.1.1.133" evidence="2"/>
<keyword evidence="4" id="KW-1185">Reference proteome</keyword>
<dbReference type="InterPro" id="IPR005913">
    <property type="entry name" value="dTDP_dehydrorham_reduct"/>
</dbReference>
<dbReference type="SUPFAM" id="SSF51735">
    <property type="entry name" value="NAD(P)-binding Rossmann-fold domains"/>
    <property type="match status" value="1"/>
</dbReference>
<sequence>MSDRVVITGAAGQLGRALAARSAEEGRDVAAFTSAEWDITDPSGAGTRLRAADVLVNCAAYTDVDGAQTDPQRAQAVNATGPQVLAAACAHAGVRLIHISTDYVFGGAAVGGSCDRPHTPRDPVAPVNVYGASKLAGERGVLATLPGAHVLRTAWVYTGGTDDGDFVAVMRRLAAGQQDVSVVDDQVGSPTYVVDLVAAILELVDAGPAGPGEGLCHAANQGAVSRFTQARAVFAAVGADPERVRPVPSAQQARPAPRPRYSALACAGVTPLRDWRQALAAALGTRPLSSTP</sequence>